<name>A0A7S1FJA0_NOCSC</name>
<dbReference type="GO" id="GO:0016887">
    <property type="term" value="F:ATP hydrolysis activity"/>
    <property type="evidence" value="ECO:0007669"/>
    <property type="project" value="InterPro"/>
</dbReference>
<sequence length="526" mass="57758">MVFITEVGTDDAEQAEECKRRGNDLLSRGDLADACLAYGEGLDILGSGNADLRLALHLNCALAQLRRGQMACAVAHASEALSIEPQNCKALYRRGMALAQLSEQPGHEEDASAARSDLERVLALDPGNLAVRDKVQELRTASRARQRKEGVADRTNFQNIFRAEKALYQPPVVKEEPKPVIRNLNHEDSRLMVSAERVTYFVDDDAPILEDVSIELRAGRVLGVFGSEGSGKTTLAKLFCSQLNPVEGSVVHHGEFPTPTPIADAFKSGFIGLFAAGLASLAARPKADHVWAVLLLVALVCLVALIASCVFGCRRRASQRHHTIFLTSDDSEKEVIQHGRKIEHIIGGLPGSAAKRERVIALLQAGGFQLYNPMTGEPRGDVQSYIEEGLTYGYFSGGQGHLIYILKALAQRPKVLICDEVLAGLDAYRQPRVLRMLKRMRDEGTAMLYISKDLEQLRIISDSVCFLSRQTISEIGPVDVLDFPKHPDSKDYLANYRAEEASIMLSQSYGATEKDEAILGPWHRVC</sequence>
<dbReference type="InterPro" id="IPR027417">
    <property type="entry name" value="P-loop_NTPase"/>
</dbReference>
<dbReference type="PANTHER" id="PTHR43553">
    <property type="entry name" value="HEAVY METAL TRANSPORTER"/>
    <property type="match status" value="1"/>
</dbReference>
<dbReference type="Pfam" id="PF00005">
    <property type="entry name" value="ABC_tran"/>
    <property type="match status" value="1"/>
</dbReference>
<dbReference type="InterPro" id="IPR050095">
    <property type="entry name" value="ECF_ABC_transporter_ATP-bd"/>
</dbReference>
<dbReference type="SUPFAM" id="SSF52540">
    <property type="entry name" value="P-loop containing nucleoside triphosphate hydrolases"/>
    <property type="match status" value="1"/>
</dbReference>
<dbReference type="SUPFAM" id="SSF48452">
    <property type="entry name" value="TPR-like"/>
    <property type="match status" value="1"/>
</dbReference>
<evidence type="ECO:0000259" key="5">
    <source>
        <dbReference type="PROSITE" id="PS50893"/>
    </source>
</evidence>
<keyword evidence="1" id="KW-0813">Transport</keyword>
<reference evidence="6" key="1">
    <citation type="submission" date="2021-01" db="EMBL/GenBank/DDBJ databases">
        <authorList>
            <person name="Corre E."/>
            <person name="Pelletier E."/>
            <person name="Niang G."/>
            <person name="Scheremetjew M."/>
            <person name="Finn R."/>
            <person name="Kale V."/>
            <person name="Holt S."/>
            <person name="Cochrane G."/>
            <person name="Meng A."/>
            <person name="Brown T."/>
            <person name="Cohen L."/>
        </authorList>
    </citation>
    <scope>NUCLEOTIDE SEQUENCE</scope>
</reference>
<gene>
    <name evidence="6" type="ORF">NSCI0253_LOCUS43937</name>
</gene>
<evidence type="ECO:0000256" key="2">
    <source>
        <dbReference type="ARBA" id="ARBA00022741"/>
    </source>
</evidence>
<feature type="domain" description="ABC transporter" evidence="5">
    <location>
        <begin position="193"/>
        <end position="494"/>
    </location>
</feature>
<keyword evidence="4" id="KW-0812">Transmembrane</keyword>
<dbReference type="Gene3D" id="1.25.40.10">
    <property type="entry name" value="Tetratricopeptide repeat domain"/>
    <property type="match status" value="1"/>
</dbReference>
<dbReference type="AlphaFoldDB" id="A0A7S1FJA0"/>
<dbReference type="SMART" id="SM00382">
    <property type="entry name" value="AAA"/>
    <property type="match status" value="1"/>
</dbReference>
<dbReference type="GO" id="GO:0042626">
    <property type="term" value="F:ATPase-coupled transmembrane transporter activity"/>
    <property type="evidence" value="ECO:0007669"/>
    <property type="project" value="TreeGrafter"/>
</dbReference>
<dbReference type="InterPro" id="IPR011990">
    <property type="entry name" value="TPR-like_helical_dom_sf"/>
</dbReference>
<evidence type="ECO:0000256" key="1">
    <source>
        <dbReference type="ARBA" id="ARBA00022448"/>
    </source>
</evidence>
<keyword evidence="3" id="KW-0067">ATP-binding</keyword>
<proteinExistence type="predicted"/>
<dbReference type="EMBL" id="HBFQ01061970">
    <property type="protein sequence ID" value="CAD8869581.1"/>
    <property type="molecule type" value="Transcribed_RNA"/>
</dbReference>
<evidence type="ECO:0000256" key="3">
    <source>
        <dbReference type="ARBA" id="ARBA00022840"/>
    </source>
</evidence>
<keyword evidence="4" id="KW-1133">Transmembrane helix</keyword>
<dbReference type="InterPro" id="IPR003439">
    <property type="entry name" value="ABC_transporter-like_ATP-bd"/>
</dbReference>
<dbReference type="InterPro" id="IPR003593">
    <property type="entry name" value="AAA+_ATPase"/>
</dbReference>
<evidence type="ECO:0000313" key="6">
    <source>
        <dbReference type="EMBL" id="CAD8869581.1"/>
    </source>
</evidence>
<dbReference type="Gene3D" id="3.40.50.300">
    <property type="entry name" value="P-loop containing nucleotide triphosphate hydrolases"/>
    <property type="match status" value="1"/>
</dbReference>
<evidence type="ECO:0000256" key="4">
    <source>
        <dbReference type="SAM" id="Phobius"/>
    </source>
</evidence>
<feature type="transmembrane region" description="Helical" evidence="4">
    <location>
        <begin position="290"/>
        <end position="313"/>
    </location>
</feature>
<keyword evidence="4" id="KW-0472">Membrane</keyword>
<organism evidence="6">
    <name type="scientific">Noctiluca scintillans</name>
    <name type="common">Sea sparkle</name>
    <name type="synonym">Red tide dinoflagellate</name>
    <dbReference type="NCBI Taxonomy" id="2966"/>
    <lineage>
        <taxon>Eukaryota</taxon>
        <taxon>Sar</taxon>
        <taxon>Alveolata</taxon>
        <taxon>Dinophyceae</taxon>
        <taxon>Noctilucales</taxon>
        <taxon>Noctilucaceae</taxon>
        <taxon>Noctiluca</taxon>
    </lineage>
</organism>
<protein>
    <recommendedName>
        <fullName evidence="5">ABC transporter domain-containing protein</fullName>
    </recommendedName>
</protein>
<keyword evidence="2" id="KW-0547">Nucleotide-binding</keyword>
<dbReference type="GO" id="GO:0043190">
    <property type="term" value="C:ATP-binding cassette (ABC) transporter complex"/>
    <property type="evidence" value="ECO:0007669"/>
    <property type="project" value="TreeGrafter"/>
</dbReference>
<dbReference type="PROSITE" id="PS50893">
    <property type="entry name" value="ABC_TRANSPORTER_2"/>
    <property type="match status" value="1"/>
</dbReference>
<accession>A0A7S1FJA0</accession>
<dbReference type="GO" id="GO:0005524">
    <property type="term" value="F:ATP binding"/>
    <property type="evidence" value="ECO:0007669"/>
    <property type="project" value="UniProtKB-KW"/>
</dbReference>